<organism evidence="1 2">
    <name type="scientific">Ananas comosus</name>
    <name type="common">Pineapple</name>
    <name type="synonym">Ananas ananas</name>
    <dbReference type="NCBI Taxonomy" id="4615"/>
    <lineage>
        <taxon>Eukaryota</taxon>
        <taxon>Viridiplantae</taxon>
        <taxon>Streptophyta</taxon>
        <taxon>Embryophyta</taxon>
        <taxon>Tracheophyta</taxon>
        <taxon>Spermatophyta</taxon>
        <taxon>Magnoliopsida</taxon>
        <taxon>Liliopsida</taxon>
        <taxon>Poales</taxon>
        <taxon>Bromeliaceae</taxon>
        <taxon>Bromelioideae</taxon>
        <taxon>Ananas</taxon>
    </lineage>
</organism>
<dbReference type="Proteomes" id="UP000092600">
    <property type="component" value="Unassembled WGS sequence"/>
</dbReference>
<dbReference type="EMBL" id="LSRQ01001910">
    <property type="protein sequence ID" value="OAY76112.1"/>
    <property type="molecule type" value="Genomic_DNA"/>
</dbReference>
<proteinExistence type="predicted"/>
<name>A0A199VG67_ANACO</name>
<comment type="caution">
    <text evidence="1">The sequence shown here is derived from an EMBL/GenBank/DDBJ whole genome shotgun (WGS) entry which is preliminary data.</text>
</comment>
<evidence type="ECO:0000313" key="1">
    <source>
        <dbReference type="EMBL" id="OAY76112.1"/>
    </source>
</evidence>
<accession>A0A199VG67</accession>
<evidence type="ECO:0000313" key="2">
    <source>
        <dbReference type="Proteomes" id="UP000092600"/>
    </source>
</evidence>
<reference evidence="1 2" key="1">
    <citation type="journal article" date="2016" name="DNA Res.">
        <title>The draft genome of MD-2 pineapple using hybrid error correction of long reads.</title>
        <authorList>
            <person name="Redwan R.M."/>
            <person name="Saidin A."/>
            <person name="Kumar S.V."/>
        </authorList>
    </citation>
    <scope>NUCLEOTIDE SEQUENCE [LARGE SCALE GENOMIC DNA]</scope>
    <source>
        <strain evidence="2">cv. MD2</strain>
        <tissue evidence="1">Leaf</tissue>
    </source>
</reference>
<gene>
    <name evidence="1" type="ORF">ACMD2_13054</name>
</gene>
<dbReference type="AlphaFoldDB" id="A0A199VG67"/>
<sequence length="192" mass="20856">MKGPDRARSVLLGLLLVGVALVLGDGVLVLLVLGDEVVHVALGLGELHLVHALAGVPVKESLAPEHHGELLGHALEHLLDGRGVAHERGGHGETRRGKEIKGKITAGVGELEGPEADVVEGLVVQHHALVGVLHQLVHGQRRVVRLHHRVRHLRRREHRERQHHPSGYSSLIFDISSVPIPDPVPPPNEWQI</sequence>
<protein>
    <submittedName>
        <fullName evidence="1">Uncharacterized protein</fullName>
    </submittedName>
</protein>